<keyword evidence="9" id="KW-0645">Protease</keyword>
<evidence type="ECO:0000256" key="18">
    <source>
        <dbReference type="ARBA" id="ARBA00023180"/>
    </source>
</evidence>
<dbReference type="GO" id="GO:0005839">
    <property type="term" value="C:proteasome core complex"/>
    <property type="evidence" value="ECO:0007669"/>
    <property type="project" value="InterPro"/>
</dbReference>
<dbReference type="Pfam" id="PF12465">
    <property type="entry name" value="Pr_beta_C"/>
    <property type="match status" value="1"/>
</dbReference>
<evidence type="ECO:0000256" key="7">
    <source>
        <dbReference type="ARBA" id="ARBA00022525"/>
    </source>
</evidence>
<evidence type="ECO:0000256" key="25">
    <source>
        <dbReference type="ARBA" id="ARBA00042279"/>
    </source>
</evidence>
<dbReference type="Pfam" id="PF00227">
    <property type="entry name" value="Proteasome"/>
    <property type="match status" value="1"/>
</dbReference>
<evidence type="ECO:0000256" key="14">
    <source>
        <dbReference type="ARBA" id="ARBA00022942"/>
    </source>
</evidence>
<dbReference type="Pfam" id="PF02450">
    <property type="entry name" value="LCAT"/>
    <property type="match status" value="1"/>
</dbReference>
<protein>
    <recommendedName>
        <fullName evidence="23">Phosphatidylcholine-sterol acyltransferase</fullName>
        <ecNumber evidence="22">2.3.1.43</ecNumber>
        <ecNumber evidence="5">3.4.25.1</ecNumber>
    </recommendedName>
    <alternativeName>
        <fullName evidence="25">Lecithin-cholesterol acyltransferase</fullName>
    </alternativeName>
    <alternativeName>
        <fullName evidence="24">Phospholipid-cholesterol acyltransferase</fullName>
    </alternativeName>
</protein>
<dbReference type="GO" id="GO:0051603">
    <property type="term" value="P:proteolysis involved in protein catabolic process"/>
    <property type="evidence" value="ECO:0007669"/>
    <property type="project" value="InterPro"/>
</dbReference>
<evidence type="ECO:0000256" key="16">
    <source>
        <dbReference type="ARBA" id="ARBA00023157"/>
    </source>
</evidence>
<keyword evidence="10" id="KW-0808">Transferase</keyword>
<reference evidence="29" key="3">
    <citation type="submission" date="2025-09" db="UniProtKB">
        <authorList>
            <consortium name="Ensembl"/>
        </authorList>
    </citation>
    <scope>IDENTIFICATION</scope>
</reference>
<dbReference type="Ensembl" id="ENSSSUT00005026994.1">
    <property type="protein sequence ID" value="ENSSSUP00005023573.1"/>
    <property type="gene ID" value="ENSSSUG00005015340.1"/>
</dbReference>
<keyword evidence="18" id="KW-0325">Glycoprotein</keyword>
<evidence type="ECO:0000256" key="20">
    <source>
        <dbReference type="ARBA" id="ARBA00023242"/>
    </source>
</evidence>
<evidence type="ECO:0000256" key="24">
    <source>
        <dbReference type="ARBA" id="ARBA00041412"/>
    </source>
</evidence>
<dbReference type="GO" id="GO:0005634">
    <property type="term" value="C:nucleus"/>
    <property type="evidence" value="ECO:0007669"/>
    <property type="project" value="UniProtKB-SubCell"/>
</dbReference>
<dbReference type="InterPro" id="IPR016050">
    <property type="entry name" value="Proteasome_bsu_CS"/>
</dbReference>
<dbReference type="InterPro" id="IPR029055">
    <property type="entry name" value="Ntn_hydrolases_N"/>
</dbReference>
<dbReference type="FunFam" id="3.40.50.1820:FF:000183">
    <property type="entry name" value="Phosphatidylcholine-sterol acyltransferase"/>
    <property type="match status" value="1"/>
</dbReference>
<evidence type="ECO:0000256" key="11">
    <source>
        <dbReference type="ARBA" id="ARBA00022698"/>
    </source>
</evidence>
<proteinExistence type="inferred from homology"/>
<dbReference type="AlphaFoldDB" id="A0A673UDE5"/>
<evidence type="ECO:0000256" key="1">
    <source>
        <dbReference type="ARBA" id="ARBA00001198"/>
    </source>
</evidence>
<keyword evidence="21" id="KW-0012">Acyltransferase</keyword>
<evidence type="ECO:0000256" key="13">
    <source>
        <dbReference type="ARBA" id="ARBA00022801"/>
    </source>
</evidence>
<keyword evidence="30" id="KW-1185">Reference proteome</keyword>
<dbReference type="GO" id="GO:0004298">
    <property type="term" value="F:threonine-type endopeptidase activity"/>
    <property type="evidence" value="ECO:0007669"/>
    <property type="project" value="UniProtKB-KW"/>
</dbReference>
<comment type="subcellular location">
    <subcellularLocation>
        <location evidence="2">Nucleus</location>
    </subcellularLocation>
    <subcellularLocation>
        <location evidence="3">Secreted</location>
    </subcellularLocation>
</comment>
<keyword evidence="19" id="KW-0753">Steroid metabolism</keyword>
<dbReference type="CDD" id="cd03763">
    <property type="entry name" value="proteasome_beta_type_7"/>
    <property type="match status" value="1"/>
</dbReference>
<dbReference type="InterPro" id="IPR003386">
    <property type="entry name" value="LACT/PDAT_acylTrfase"/>
</dbReference>
<keyword evidence="16" id="KW-1015">Disulfide bond</keyword>
<evidence type="ECO:0000256" key="6">
    <source>
        <dbReference type="ARBA" id="ARBA00022490"/>
    </source>
</evidence>
<keyword evidence="7" id="KW-0964">Secreted</keyword>
<keyword evidence="12 27" id="KW-0732">Signal</keyword>
<evidence type="ECO:0000313" key="29">
    <source>
        <dbReference type="Ensembl" id="ENSSSUP00005023573.1"/>
    </source>
</evidence>
<reference evidence="29 30" key="1">
    <citation type="submission" date="2019-05" db="EMBL/GenBank/DDBJ databases">
        <title>A Chromosome-scale Meerkat (S. suricatta) Genome Assembly.</title>
        <authorList>
            <person name="Dudchenko O."/>
            <person name="Lieberman Aiden E."/>
            <person name="Tung J."/>
            <person name="Barreiro L.B."/>
            <person name="Clutton-Brock T.H."/>
        </authorList>
    </citation>
    <scope>NUCLEOTIDE SEQUENCE [LARGE SCALE GENOMIC DNA]</scope>
</reference>
<dbReference type="PROSITE" id="PS51476">
    <property type="entry name" value="PROTEASOME_BETA_2"/>
    <property type="match status" value="1"/>
</dbReference>
<dbReference type="SUPFAM" id="SSF56235">
    <property type="entry name" value="N-terminal nucleophile aminohydrolases (Ntn hydrolases)"/>
    <property type="match status" value="1"/>
</dbReference>
<evidence type="ECO:0000313" key="30">
    <source>
        <dbReference type="Proteomes" id="UP000472268"/>
    </source>
</evidence>
<keyword evidence="6" id="KW-0963">Cytoplasm</keyword>
<evidence type="ECO:0000256" key="9">
    <source>
        <dbReference type="ARBA" id="ARBA00022670"/>
    </source>
</evidence>
<dbReference type="GO" id="GO:0005576">
    <property type="term" value="C:extracellular region"/>
    <property type="evidence" value="ECO:0007669"/>
    <property type="project" value="UniProtKB-SubCell"/>
</dbReference>
<dbReference type="Gene3D" id="3.60.20.10">
    <property type="entry name" value="Glutamine Phosphoribosylpyrophosphate, subunit 1, domain 1"/>
    <property type="match status" value="1"/>
</dbReference>
<evidence type="ECO:0000256" key="2">
    <source>
        <dbReference type="ARBA" id="ARBA00004123"/>
    </source>
</evidence>
<dbReference type="InterPro" id="IPR029058">
    <property type="entry name" value="AB_hydrolase_fold"/>
</dbReference>
<evidence type="ECO:0000256" key="23">
    <source>
        <dbReference type="ARBA" id="ARBA00040526"/>
    </source>
</evidence>
<sequence length="708" mass="78689">MGPSGSPWQWGLLLLGLLLPPATPFWLFNVLFPPHTTPKAELSNHTRPVILVPGCLGNQLEAKLDKPDVVNWMCYRKTEDFFTIWLDLNMFLPLGVDCWIDNTRVVYNRSSGRVSNAPGVQIRVPGFGKTYSVEYLDNNKLAGYMHTLVQNLVNNGYVRDETVRAAPYDWRLEPSQQEEYYQKLAGLVEEMYTAYGKPVFLIGHSLGCLHLLYFLLRQPQAWKDRFIDGFISLGAPWGGSIKPMLVLASGDNQGIPIMSSIKLREEQRITTTSPWMFPSREAWPEDHVFISTPTFNYTGRDLQRFFADLHFEDGWYMWLQSRDLLAGLPAPGVEVYCLYGVGLPTPNTYIFDHGFPYTDPVRILYEDGDDTVATRSTELCARWQSSQPQPVHLLPLHGTQHLNMVFSNQTLEHINAILLGPTSTPNPWTSLPHLKMLKPELQPRGGFSFENCQRNLSLERVLPGFRSPQAHKTGTTIAGLVFCDGVILGADTRATNEAVVMDKSCEKIHYIAPQIYCCGAGVAADAEMTTRMAASNMELHALSTGRQPRVATVTRFLRQTLFRYRGHVGASLIVGGVDRTGRQLYSVHPHGSYSRLPFAALGSGQDAALAVLEDRFQPNLGLEAAQELLVEAITAGILGDLGSGGSVDACVITGTGTKLLRTLSSPTRPIERPIQYHFAPGTTAVLSQTVKPLTLELLEETVQAMEVK</sequence>
<dbReference type="EC" id="3.4.25.1" evidence="5"/>
<evidence type="ECO:0000259" key="28">
    <source>
        <dbReference type="Pfam" id="PF12465"/>
    </source>
</evidence>
<organism evidence="29 30">
    <name type="scientific">Suricata suricatta</name>
    <name type="common">Meerkat</name>
    <dbReference type="NCBI Taxonomy" id="37032"/>
    <lineage>
        <taxon>Eukaryota</taxon>
        <taxon>Metazoa</taxon>
        <taxon>Chordata</taxon>
        <taxon>Craniata</taxon>
        <taxon>Vertebrata</taxon>
        <taxon>Euteleostomi</taxon>
        <taxon>Mammalia</taxon>
        <taxon>Eutheria</taxon>
        <taxon>Laurasiatheria</taxon>
        <taxon>Carnivora</taxon>
        <taxon>Feliformia</taxon>
        <taxon>Herpestidae</taxon>
        <taxon>Suricata</taxon>
    </lineage>
</organism>
<dbReference type="InterPro" id="IPR001353">
    <property type="entry name" value="Proteasome_sua/b"/>
</dbReference>
<dbReference type="PANTHER" id="PTHR11440">
    <property type="entry name" value="LECITHIN-CHOLESTEROL ACYLTRANSFERASE-RELATED"/>
    <property type="match status" value="1"/>
</dbReference>
<feature type="signal peptide" evidence="27">
    <location>
        <begin position="1"/>
        <end position="24"/>
    </location>
</feature>
<evidence type="ECO:0000256" key="8">
    <source>
        <dbReference type="ARBA" id="ARBA00022548"/>
    </source>
</evidence>
<feature type="domain" description="Proteasome beta subunit C-terminal" evidence="28">
    <location>
        <begin position="666"/>
        <end position="702"/>
    </location>
</feature>
<dbReference type="InterPro" id="IPR024689">
    <property type="entry name" value="Proteasome_bsu_C"/>
</dbReference>
<keyword evidence="17" id="KW-1207">Sterol metabolism</keyword>
<dbReference type="GO" id="GO:0008203">
    <property type="term" value="P:cholesterol metabolic process"/>
    <property type="evidence" value="ECO:0007669"/>
    <property type="project" value="UniProtKB-KW"/>
</dbReference>
<comment type="catalytic activity">
    <reaction evidence="1">
        <text>Cleavage of peptide bonds with very broad specificity.</text>
        <dbReference type="EC" id="3.4.25.1"/>
    </reaction>
</comment>
<keyword evidence="15" id="KW-0443">Lipid metabolism</keyword>
<dbReference type="GO" id="GO:0004607">
    <property type="term" value="F:phosphatidylcholine-sterol O-acyltransferase activity"/>
    <property type="evidence" value="ECO:0007669"/>
    <property type="project" value="UniProtKB-EC"/>
</dbReference>
<evidence type="ECO:0000256" key="27">
    <source>
        <dbReference type="SAM" id="SignalP"/>
    </source>
</evidence>
<dbReference type="SUPFAM" id="SSF53474">
    <property type="entry name" value="alpha/beta-Hydrolases"/>
    <property type="match status" value="1"/>
</dbReference>
<evidence type="ECO:0000256" key="12">
    <source>
        <dbReference type="ARBA" id="ARBA00022729"/>
    </source>
</evidence>
<dbReference type="FunFam" id="3.60.20.10:FF:000005">
    <property type="entry name" value="Proteasome subunit beta type-2"/>
    <property type="match status" value="1"/>
</dbReference>
<feature type="chain" id="PRO_5025397133" description="Phosphatidylcholine-sterol acyltransferase" evidence="27">
    <location>
        <begin position="25"/>
        <end position="708"/>
    </location>
</feature>
<evidence type="ECO:0000256" key="17">
    <source>
        <dbReference type="ARBA" id="ARBA00023166"/>
    </source>
</evidence>
<keyword evidence="13" id="KW-0378">Hydrolase</keyword>
<evidence type="ECO:0000256" key="19">
    <source>
        <dbReference type="ARBA" id="ARBA00023221"/>
    </source>
</evidence>
<evidence type="ECO:0000256" key="4">
    <source>
        <dbReference type="ARBA" id="ARBA00010701"/>
    </source>
</evidence>
<evidence type="ECO:0000256" key="10">
    <source>
        <dbReference type="ARBA" id="ARBA00022679"/>
    </source>
</evidence>
<evidence type="ECO:0000256" key="3">
    <source>
        <dbReference type="ARBA" id="ARBA00004613"/>
    </source>
</evidence>
<dbReference type="Gene3D" id="3.40.50.1820">
    <property type="entry name" value="alpha/beta hydrolase"/>
    <property type="match status" value="3"/>
</dbReference>
<reference evidence="29" key="2">
    <citation type="submission" date="2025-08" db="UniProtKB">
        <authorList>
            <consortium name="Ensembl"/>
        </authorList>
    </citation>
    <scope>IDENTIFICATION</scope>
</reference>
<keyword evidence="11" id="KW-0888">Threonine protease</keyword>
<name>A0A673UDE5_SURSU</name>
<keyword evidence="20" id="KW-0539">Nucleus</keyword>
<dbReference type="PROSITE" id="PS00854">
    <property type="entry name" value="PROTEASOME_BETA_1"/>
    <property type="match status" value="1"/>
</dbReference>
<comment type="similarity">
    <text evidence="4">Belongs to the AB hydrolase superfamily. Lipase family.</text>
</comment>
<evidence type="ECO:0000256" key="26">
    <source>
        <dbReference type="ARBA" id="ARBA00050812"/>
    </source>
</evidence>
<dbReference type="FunFam" id="3.40.50.1820:FF:000090">
    <property type="entry name" value="Phosphatidylcholine-sterol acyltransferase"/>
    <property type="match status" value="1"/>
</dbReference>
<dbReference type="Proteomes" id="UP000472268">
    <property type="component" value="Chromosome 16"/>
</dbReference>
<keyword evidence="14" id="KW-0647">Proteasome</keyword>
<evidence type="ECO:0000256" key="21">
    <source>
        <dbReference type="ARBA" id="ARBA00023315"/>
    </source>
</evidence>
<dbReference type="EC" id="2.3.1.43" evidence="22"/>
<comment type="catalytic activity">
    <reaction evidence="26">
        <text>a sterol + a 1,2-diacyl-sn-glycero-3-phosphocholine = a sterol ester + a 1-acyl-sn-glycero-3-phosphocholine</text>
        <dbReference type="Rhea" id="RHEA:21204"/>
        <dbReference type="ChEBI" id="CHEBI:15889"/>
        <dbReference type="ChEBI" id="CHEBI:35915"/>
        <dbReference type="ChEBI" id="CHEBI:57643"/>
        <dbReference type="ChEBI" id="CHEBI:58168"/>
        <dbReference type="EC" id="2.3.1.43"/>
    </reaction>
</comment>
<dbReference type="InterPro" id="IPR023333">
    <property type="entry name" value="Proteasome_suB-type"/>
</dbReference>
<evidence type="ECO:0000256" key="15">
    <source>
        <dbReference type="ARBA" id="ARBA00023098"/>
    </source>
</evidence>
<evidence type="ECO:0000256" key="22">
    <source>
        <dbReference type="ARBA" id="ARBA00039142"/>
    </source>
</evidence>
<keyword evidence="8" id="KW-0153">Cholesterol metabolism</keyword>
<accession>A0A673UDE5</accession>
<evidence type="ECO:0000256" key="5">
    <source>
        <dbReference type="ARBA" id="ARBA00012039"/>
    </source>
</evidence>